<comment type="caution">
    <text evidence="1">The sequence shown here is derived from an EMBL/GenBank/DDBJ whole genome shotgun (WGS) entry which is preliminary data.</text>
</comment>
<proteinExistence type="predicted"/>
<reference evidence="1 2" key="1">
    <citation type="journal article" date="2023" name="G3 (Bethesda)">
        <title>A chromosome-length genome assembly and annotation of blackberry (Rubus argutus, cv. 'Hillquist').</title>
        <authorList>
            <person name="Bruna T."/>
            <person name="Aryal R."/>
            <person name="Dudchenko O."/>
            <person name="Sargent D.J."/>
            <person name="Mead D."/>
            <person name="Buti M."/>
            <person name="Cavallini A."/>
            <person name="Hytonen T."/>
            <person name="Andres J."/>
            <person name="Pham M."/>
            <person name="Weisz D."/>
            <person name="Mascagni F."/>
            <person name="Usai G."/>
            <person name="Natali L."/>
            <person name="Bassil N."/>
            <person name="Fernandez G.E."/>
            <person name="Lomsadze A."/>
            <person name="Armour M."/>
            <person name="Olukolu B."/>
            <person name="Poorten T."/>
            <person name="Britton C."/>
            <person name="Davik J."/>
            <person name="Ashrafi H."/>
            <person name="Aiden E.L."/>
            <person name="Borodovsky M."/>
            <person name="Worthington M."/>
        </authorList>
    </citation>
    <scope>NUCLEOTIDE SEQUENCE [LARGE SCALE GENOMIC DNA]</scope>
    <source>
        <strain evidence="1">PI 553951</strain>
    </source>
</reference>
<dbReference type="AlphaFoldDB" id="A0AAW1XU07"/>
<organism evidence="1 2">
    <name type="scientific">Rubus argutus</name>
    <name type="common">Southern blackberry</name>
    <dbReference type="NCBI Taxonomy" id="59490"/>
    <lineage>
        <taxon>Eukaryota</taxon>
        <taxon>Viridiplantae</taxon>
        <taxon>Streptophyta</taxon>
        <taxon>Embryophyta</taxon>
        <taxon>Tracheophyta</taxon>
        <taxon>Spermatophyta</taxon>
        <taxon>Magnoliopsida</taxon>
        <taxon>eudicotyledons</taxon>
        <taxon>Gunneridae</taxon>
        <taxon>Pentapetalae</taxon>
        <taxon>rosids</taxon>
        <taxon>fabids</taxon>
        <taxon>Rosales</taxon>
        <taxon>Rosaceae</taxon>
        <taxon>Rosoideae</taxon>
        <taxon>Rosoideae incertae sedis</taxon>
        <taxon>Rubus</taxon>
    </lineage>
</organism>
<gene>
    <name evidence="1" type="ORF">M0R45_016586</name>
</gene>
<evidence type="ECO:0000313" key="1">
    <source>
        <dbReference type="EMBL" id="KAK9939906.1"/>
    </source>
</evidence>
<dbReference type="EMBL" id="JBEDUW010000003">
    <property type="protein sequence ID" value="KAK9939906.1"/>
    <property type="molecule type" value="Genomic_DNA"/>
</dbReference>
<accession>A0AAW1XU07</accession>
<name>A0AAW1XU07_RUBAR</name>
<protein>
    <submittedName>
        <fullName evidence="1">Uncharacterized protein</fullName>
    </submittedName>
</protein>
<sequence>MSHVEQAVEGPCLGRDVAKAGVAELVARTELSGGGEMEEEEELVLDGMRRGSGSLDFVMEIEQESGI</sequence>
<dbReference type="Proteomes" id="UP001457282">
    <property type="component" value="Unassembled WGS sequence"/>
</dbReference>
<keyword evidence="2" id="KW-1185">Reference proteome</keyword>
<evidence type="ECO:0000313" key="2">
    <source>
        <dbReference type="Proteomes" id="UP001457282"/>
    </source>
</evidence>